<name>A0A182F060_ONCOC</name>
<sequence length="87" mass="9992">MNRMKNIFPKQYFDYLNTFNAKIISIFFNNVHSVKKGAVHNALYIGTSDGRVLKLYDPQDRPTIIVQSVKVFAKNSPIINLMATNEQ</sequence>
<accession>A0A182F060</accession>
<dbReference type="PROSITE" id="PS51004">
    <property type="entry name" value="SEMA"/>
    <property type="match status" value="1"/>
</dbReference>
<keyword evidence="4" id="KW-1185">Reference proteome</keyword>
<dbReference type="InterPro" id="IPR001627">
    <property type="entry name" value="Semap_dom"/>
</dbReference>
<dbReference type="SUPFAM" id="SSF101912">
    <property type="entry name" value="Sema domain"/>
    <property type="match status" value="1"/>
</dbReference>
<evidence type="ECO:0000313" key="3">
    <source>
        <dbReference type="EMBL" id="VDN05872.1"/>
    </source>
</evidence>
<evidence type="ECO:0000259" key="2">
    <source>
        <dbReference type="PROSITE" id="PS51004"/>
    </source>
</evidence>
<dbReference type="Proteomes" id="UP000271087">
    <property type="component" value="Unassembled WGS sequence"/>
</dbReference>
<proteinExistence type="predicted"/>
<dbReference type="WBParaSite" id="nOo.2.0.1.t13823-RA">
    <property type="protein sequence ID" value="nOo.2.0.1.t13823-RA"/>
    <property type="gene ID" value="nOo.2.0.1.g13823"/>
</dbReference>
<feature type="domain" description="Sema" evidence="2">
    <location>
        <begin position="1"/>
        <end position="87"/>
    </location>
</feature>
<organism evidence="5">
    <name type="scientific">Onchocerca ochengi</name>
    <name type="common">Filarial nematode worm</name>
    <dbReference type="NCBI Taxonomy" id="42157"/>
    <lineage>
        <taxon>Eukaryota</taxon>
        <taxon>Metazoa</taxon>
        <taxon>Ecdysozoa</taxon>
        <taxon>Nematoda</taxon>
        <taxon>Chromadorea</taxon>
        <taxon>Rhabditida</taxon>
        <taxon>Spirurina</taxon>
        <taxon>Spiruromorpha</taxon>
        <taxon>Filarioidea</taxon>
        <taxon>Onchocercidae</taxon>
        <taxon>Onchocerca</taxon>
    </lineage>
</organism>
<dbReference type="STRING" id="42157.A0A182F060"/>
<evidence type="ECO:0000256" key="1">
    <source>
        <dbReference type="PROSITE-ProRule" id="PRU00352"/>
    </source>
</evidence>
<dbReference type="EMBL" id="UYRW01019340">
    <property type="protein sequence ID" value="VDN05872.1"/>
    <property type="molecule type" value="Genomic_DNA"/>
</dbReference>
<evidence type="ECO:0000313" key="4">
    <source>
        <dbReference type="Proteomes" id="UP000271087"/>
    </source>
</evidence>
<reference evidence="5" key="1">
    <citation type="submission" date="2016-06" db="UniProtKB">
        <authorList>
            <consortium name="WormBaseParasite"/>
        </authorList>
    </citation>
    <scope>IDENTIFICATION</scope>
</reference>
<dbReference type="AlphaFoldDB" id="A0A182F060"/>
<gene>
    <name evidence="3" type="ORF">NOO_LOCUS13823</name>
</gene>
<dbReference type="InterPro" id="IPR036352">
    <property type="entry name" value="Semap_dom_sf"/>
</dbReference>
<dbReference type="InterPro" id="IPR015943">
    <property type="entry name" value="WD40/YVTN_repeat-like_dom_sf"/>
</dbReference>
<dbReference type="Pfam" id="PF01403">
    <property type="entry name" value="Sema"/>
    <property type="match status" value="1"/>
</dbReference>
<evidence type="ECO:0000313" key="5">
    <source>
        <dbReference type="WBParaSite" id="nOo.2.0.1.t13823-RA"/>
    </source>
</evidence>
<reference evidence="3 4" key="2">
    <citation type="submission" date="2018-08" db="EMBL/GenBank/DDBJ databases">
        <authorList>
            <person name="Laetsch R D."/>
            <person name="Stevens L."/>
            <person name="Kumar S."/>
            <person name="Blaxter L. M."/>
        </authorList>
    </citation>
    <scope>NUCLEOTIDE SEQUENCE [LARGE SCALE GENOMIC DNA]</scope>
</reference>
<comment type="caution">
    <text evidence="1">Lacks conserved residue(s) required for the propagation of feature annotation.</text>
</comment>
<dbReference type="Gene3D" id="2.130.10.10">
    <property type="entry name" value="YVTN repeat-like/Quinoprotein amine dehydrogenase"/>
    <property type="match status" value="1"/>
</dbReference>
<protein>
    <submittedName>
        <fullName evidence="5">Sema domain-containing protein</fullName>
    </submittedName>
</protein>